<evidence type="ECO:0000259" key="23">
    <source>
        <dbReference type="Pfam" id="PF03104"/>
    </source>
</evidence>
<dbReference type="Pfam" id="PF00136">
    <property type="entry name" value="DNA_pol_B"/>
    <property type="match status" value="2"/>
</dbReference>
<dbReference type="GO" id="GO:0043625">
    <property type="term" value="C:delta DNA polymerase complex"/>
    <property type="evidence" value="ECO:0007669"/>
    <property type="project" value="TreeGrafter"/>
</dbReference>
<keyword evidence="7" id="KW-0548">Nucleotidyltransferase</keyword>
<protein>
    <recommendedName>
        <fullName evidence="19">DNA polymerase delta catalytic subunit</fullName>
        <ecNumber evidence="4">2.7.7.7</ecNumber>
    </recommendedName>
</protein>
<reference evidence="26" key="1">
    <citation type="submission" date="2022-08" db="EMBL/GenBank/DDBJ databases">
        <title>Novel sulphate-reducing endosymbionts in the free-living metamonad Anaeramoeba.</title>
        <authorList>
            <person name="Jerlstrom-Hultqvist J."/>
            <person name="Cepicka I."/>
            <person name="Gallot-Lavallee L."/>
            <person name="Salas-Leiva D."/>
            <person name="Curtis B.A."/>
            <person name="Zahonova K."/>
            <person name="Pipaliya S."/>
            <person name="Dacks J."/>
            <person name="Roger A.J."/>
        </authorList>
    </citation>
    <scope>NUCLEOTIDE SEQUENCE</scope>
    <source>
        <strain evidence="26">Busselton2</strain>
    </source>
</reference>
<dbReference type="InterPro" id="IPR043502">
    <property type="entry name" value="DNA/RNA_pol_sf"/>
</dbReference>
<keyword evidence="16" id="KW-0411">Iron-sulfur</keyword>
<evidence type="ECO:0000313" key="26">
    <source>
        <dbReference type="EMBL" id="KAJ3435302.1"/>
    </source>
</evidence>
<evidence type="ECO:0000256" key="18">
    <source>
        <dbReference type="ARBA" id="ARBA00023242"/>
    </source>
</evidence>
<feature type="domain" description="DNA-directed DNA polymerase family B multifunctional" evidence="22">
    <location>
        <begin position="622"/>
        <end position="835"/>
    </location>
</feature>
<evidence type="ECO:0000256" key="14">
    <source>
        <dbReference type="ARBA" id="ARBA00022932"/>
    </source>
</evidence>
<name>A0AAV7Z4W1_9EUKA</name>
<keyword evidence="11" id="KW-0378">Hydrolase</keyword>
<dbReference type="PANTHER" id="PTHR10322">
    <property type="entry name" value="DNA POLYMERASE CATALYTIC SUBUNIT"/>
    <property type="match status" value="1"/>
</dbReference>
<feature type="domain" description="DNA-directed DNA polymerase family B multifunctional" evidence="22">
    <location>
        <begin position="1144"/>
        <end position="1358"/>
    </location>
</feature>
<keyword evidence="17" id="KW-0238">DNA-binding</keyword>
<gene>
    <name evidence="26" type="ORF">M0812_19488</name>
</gene>
<dbReference type="GO" id="GO:0006297">
    <property type="term" value="P:nucleotide-excision repair, DNA gap filling"/>
    <property type="evidence" value="ECO:0007669"/>
    <property type="project" value="TreeGrafter"/>
</dbReference>
<keyword evidence="15" id="KW-0408">Iron</keyword>
<dbReference type="InterPro" id="IPR036397">
    <property type="entry name" value="RNaseH_sf"/>
</dbReference>
<evidence type="ECO:0000256" key="9">
    <source>
        <dbReference type="ARBA" id="ARBA00022723"/>
    </source>
</evidence>
<comment type="catalytic activity">
    <reaction evidence="20">
        <text>DNA(n) + a 2'-deoxyribonucleoside 5'-triphosphate = DNA(n+1) + diphosphate</text>
        <dbReference type="Rhea" id="RHEA:22508"/>
        <dbReference type="Rhea" id="RHEA-COMP:17339"/>
        <dbReference type="Rhea" id="RHEA-COMP:17340"/>
        <dbReference type="ChEBI" id="CHEBI:33019"/>
        <dbReference type="ChEBI" id="CHEBI:61560"/>
        <dbReference type="ChEBI" id="CHEBI:173112"/>
        <dbReference type="EC" id="2.7.7.7"/>
    </reaction>
</comment>
<dbReference type="InterPro" id="IPR056435">
    <property type="entry name" value="DPOD/Z_N"/>
</dbReference>
<dbReference type="GO" id="GO:0000166">
    <property type="term" value="F:nucleotide binding"/>
    <property type="evidence" value="ECO:0007669"/>
    <property type="project" value="InterPro"/>
</dbReference>
<dbReference type="GO" id="GO:0003887">
    <property type="term" value="F:DNA-directed DNA polymerase activity"/>
    <property type="evidence" value="ECO:0007669"/>
    <property type="project" value="UniProtKB-KW"/>
</dbReference>
<evidence type="ECO:0000259" key="24">
    <source>
        <dbReference type="Pfam" id="PF14260"/>
    </source>
</evidence>
<feature type="region of interest" description="Disordered" evidence="21">
    <location>
        <begin position="315"/>
        <end position="383"/>
    </location>
</feature>
<dbReference type="PRINTS" id="PR00106">
    <property type="entry name" value="DNAPOLB"/>
</dbReference>
<dbReference type="Pfam" id="PF14260">
    <property type="entry name" value="zf-C4pol"/>
    <property type="match status" value="1"/>
</dbReference>
<feature type="domain" description="DNA-directed DNA polymerase family B exonuclease" evidence="23">
    <location>
        <begin position="208"/>
        <end position="341"/>
    </location>
</feature>
<dbReference type="SMART" id="SM00486">
    <property type="entry name" value="POLBc"/>
    <property type="match status" value="1"/>
</dbReference>
<keyword evidence="14" id="KW-0239">DNA-directed DNA polymerase</keyword>
<dbReference type="GO" id="GO:0045004">
    <property type="term" value="P:DNA replication proofreading"/>
    <property type="evidence" value="ECO:0007669"/>
    <property type="project" value="TreeGrafter"/>
</dbReference>
<dbReference type="EMBL" id="JANTQA010000040">
    <property type="protein sequence ID" value="KAJ3435302.1"/>
    <property type="molecule type" value="Genomic_DNA"/>
</dbReference>
<evidence type="ECO:0000256" key="7">
    <source>
        <dbReference type="ARBA" id="ARBA00022695"/>
    </source>
</evidence>
<dbReference type="GO" id="GO:0006287">
    <property type="term" value="P:base-excision repair, gap-filling"/>
    <property type="evidence" value="ECO:0007669"/>
    <property type="project" value="TreeGrafter"/>
</dbReference>
<evidence type="ECO:0000256" key="8">
    <source>
        <dbReference type="ARBA" id="ARBA00022722"/>
    </source>
</evidence>
<proteinExistence type="inferred from homology"/>
<evidence type="ECO:0000256" key="4">
    <source>
        <dbReference type="ARBA" id="ARBA00012417"/>
    </source>
</evidence>
<comment type="cofactor">
    <cofactor evidence="1">
        <name>[4Fe-4S] cluster</name>
        <dbReference type="ChEBI" id="CHEBI:49883"/>
    </cofactor>
</comment>
<evidence type="ECO:0000256" key="6">
    <source>
        <dbReference type="ARBA" id="ARBA00022679"/>
    </source>
</evidence>
<keyword evidence="9" id="KW-0479">Metal-binding</keyword>
<dbReference type="InterPro" id="IPR042087">
    <property type="entry name" value="DNA_pol_B_thumb"/>
</dbReference>
<evidence type="ECO:0000256" key="19">
    <source>
        <dbReference type="ARBA" id="ARBA00024411"/>
    </source>
</evidence>
<dbReference type="Gene3D" id="3.30.420.10">
    <property type="entry name" value="Ribonuclease H-like superfamily/Ribonuclease H"/>
    <property type="match status" value="1"/>
</dbReference>
<keyword evidence="10" id="KW-0863">Zinc-finger</keyword>
<dbReference type="InterPro" id="IPR012337">
    <property type="entry name" value="RNaseH-like_sf"/>
</dbReference>
<keyword evidence="6" id="KW-0808">Transferase</keyword>
<evidence type="ECO:0000256" key="12">
    <source>
        <dbReference type="ARBA" id="ARBA00022833"/>
    </source>
</evidence>
<evidence type="ECO:0000256" key="1">
    <source>
        <dbReference type="ARBA" id="ARBA00001966"/>
    </source>
</evidence>
<feature type="domain" description="DNA-directed DNA polymerase family B exonuclease" evidence="23">
    <location>
        <begin position="361"/>
        <end position="558"/>
    </location>
</feature>
<evidence type="ECO:0000256" key="5">
    <source>
        <dbReference type="ARBA" id="ARBA00022485"/>
    </source>
</evidence>
<feature type="compositionally biased region" description="Low complexity" evidence="21">
    <location>
        <begin position="368"/>
        <end position="381"/>
    </location>
</feature>
<comment type="similarity">
    <text evidence="3">Belongs to the DNA polymerase type-B family.</text>
</comment>
<evidence type="ECO:0000256" key="3">
    <source>
        <dbReference type="ARBA" id="ARBA00005755"/>
    </source>
</evidence>
<dbReference type="PANTHER" id="PTHR10322:SF23">
    <property type="entry name" value="DNA POLYMERASE DELTA CATALYTIC SUBUNIT"/>
    <property type="match status" value="1"/>
</dbReference>
<dbReference type="Pfam" id="PF24055">
    <property type="entry name" value="POL3_N"/>
    <property type="match status" value="1"/>
</dbReference>
<dbReference type="SUPFAM" id="SSF56672">
    <property type="entry name" value="DNA/RNA polymerases"/>
    <property type="match status" value="1"/>
</dbReference>
<dbReference type="InterPro" id="IPR006134">
    <property type="entry name" value="DNA-dir_DNA_pol_B_multi_dom"/>
</dbReference>
<comment type="caution">
    <text evidence="26">The sequence shown here is derived from an EMBL/GenBank/DDBJ whole genome shotgun (WGS) entry which is preliminary data.</text>
</comment>
<feature type="domain" description="DNA polymerase delta/zeta catalytic subunit N-terminal" evidence="25">
    <location>
        <begin position="110"/>
        <end position="186"/>
    </location>
</feature>
<organism evidence="26 27">
    <name type="scientific">Anaeramoeba flamelloides</name>
    <dbReference type="NCBI Taxonomy" id="1746091"/>
    <lineage>
        <taxon>Eukaryota</taxon>
        <taxon>Metamonada</taxon>
        <taxon>Anaeramoebidae</taxon>
        <taxon>Anaeramoeba</taxon>
    </lineage>
</organism>
<keyword evidence="12" id="KW-0862">Zinc</keyword>
<evidence type="ECO:0000259" key="25">
    <source>
        <dbReference type="Pfam" id="PF24055"/>
    </source>
</evidence>
<dbReference type="Gene3D" id="1.10.287.690">
    <property type="entry name" value="Helix hairpin bin"/>
    <property type="match status" value="1"/>
</dbReference>
<dbReference type="Gene3D" id="2.170.16.10">
    <property type="entry name" value="Hedgehog/Intein (Hint) domain"/>
    <property type="match status" value="1"/>
</dbReference>
<dbReference type="EC" id="2.7.7.7" evidence="4"/>
<dbReference type="InterPro" id="IPR023211">
    <property type="entry name" value="DNA_pol_palm_dom_sf"/>
</dbReference>
<keyword evidence="13" id="KW-0269">Exonuclease</keyword>
<dbReference type="Gene3D" id="2.40.50.730">
    <property type="match status" value="2"/>
</dbReference>
<sequence>MSSQKSVGEEIRSSLGSSQKYQQFHKIQQQSSFEKLKDLSEEELEKLKKQVSRDPIPFFDPNKTSVYFQEIETDSYTQRTKKQNKKELLPVIRVFGVTKKGNSVLAHVHGYFPYFFVNVPKNFKESDTDLFKKTLDTKIESFIKNTKHKTLIYIRSVKIVLKKNFYGYQPKKEEFLRIECTLPSHLRIASNILENGFEFPGFETFCYQLFESQIKMHFRFMIDIRMSGGNWIKLPKGQYKVRSNELKESHCQLECDINWKKIYAFSNKGKWQKISLLRVLIFHVQCYGETGKHPLPHKDQVIQISNIITYRSSLTKDRKRNQNINKHTQNDENNNENEMEIEKEKEKEKEQEQEQEQKQDQENEKENNINYVNKNQNLNNKNKNDLNKLKINIQFSNSEIFSSSQNEGNYFNEILNSNPENTKTPFDNNSYEQYHFVLGNCFQQPGVNIIKFKTEESLLKAWREFFLAVDADIVVGFNMINFSLPYLVARSSTLKLKNFACLGRIKNEEMEIGERLTFSGYSGFRYSKLTPLVGRVEFEIKQIVQLDFKLRRYTLHTIALKFLGKQYDNINYSTIQKLQKGDCTSRTRICKYMIRDCQIILNLFDKLLILITCIELSRVVGIPMNYVFSRGESIKVISLLFRMAHPQGYLIPIIKSNEMTQHPGSLIIDPQVGFYENPIVTLDYASLYPTIIISNNLCYTSFVNTNIEEMKKKHSLNRTPDGHYFVKKELVDGIVPQLLRQLLSERTKTKQQMKIETDPLIKDILNVRQLAIKKAANSVHGFTGTHAGKLPCFEFNAAVVWYSRVMLQNTRDFIVNKYNIKNGYKYNSNVIYGDSVTFNTPILIRSLRSNANSFNHADDENRYGKSLFQKIDQTKNYQIKIRTIESLFLKGAIKSFNYKNNKQYSQLFNFQVWSSGGWSNINQIIRHKTRKKIYRIQTKEGIVDVTEDHSLLSSNYKLLKPKQCNKKTRLLHNYPEFVENFPYHYLKRILNYTKLQKILINDNSKNNNSNHVTKNTLEKTEIKGLKLYFEDQISMAKCYFFFKLLFKNLINISIFIEKQYFIFQYIYLNNNYKGSNVDSNNSNGTIDSNDSNDTIDINDSEYNDGNDDLNLKIISLGYSNNYVYDIDTVYGNFQAGIGSLIVKNTDSVMIDFGEISLEESIQYGHEIAESVTQQYPDPVQLEYEKVYYPYLLIAIKRYAGLLWETSENYEMLDAKGIECVRRDSCLLVKNVIENILIKLMINRDLNGAINYVKRIISDLLRNKLDLSQLIITKGISRPEYKNKQPHVELTEKIKIREPGFQPLLGDRIPYVVSCGIKGMRTYDTAEDPVFLLKHGKAIDANFYIWNQIANPITRIFQHLLNKPSQLLVGKHTNSLTKIVNSQVSDGIMKYTKLKTTCICEKFTVKDPKKLVCKSCKKIAPKIYQDRLNELMELEGEFNILWTKCQRCQYSMHKKIICNNYDCPIFYRRMNVQRLLKRASREISKFEYLDW</sequence>
<dbReference type="InterPro" id="IPR006172">
    <property type="entry name" value="DNA-dir_DNA_pol_B"/>
</dbReference>
<dbReference type="CDD" id="cd00081">
    <property type="entry name" value="Hint"/>
    <property type="match status" value="1"/>
</dbReference>
<evidence type="ECO:0000256" key="11">
    <source>
        <dbReference type="ARBA" id="ARBA00022801"/>
    </source>
</evidence>
<evidence type="ECO:0000256" key="20">
    <source>
        <dbReference type="ARBA" id="ARBA00049244"/>
    </source>
</evidence>
<dbReference type="GO" id="GO:0051539">
    <property type="term" value="F:4 iron, 4 sulfur cluster binding"/>
    <property type="evidence" value="ECO:0007669"/>
    <property type="project" value="UniProtKB-KW"/>
</dbReference>
<keyword evidence="8" id="KW-0540">Nuclease</keyword>
<feature type="region of interest" description="Disordered" evidence="21">
    <location>
        <begin position="1"/>
        <end position="23"/>
    </location>
</feature>
<evidence type="ECO:0000256" key="16">
    <source>
        <dbReference type="ARBA" id="ARBA00023014"/>
    </source>
</evidence>
<evidence type="ECO:0000256" key="21">
    <source>
        <dbReference type="SAM" id="MobiDB-lite"/>
    </source>
</evidence>
<dbReference type="InterPro" id="IPR006133">
    <property type="entry name" value="DNA-dir_DNA_pol_B_exonuc"/>
</dbReference>
<evidence type="ECO:0000313" key="27">
    <source>
        <dbReference type="Proteomes" id="UP001146793"/>
    </source>
</evidence>
<evidence type="ECO:0000256" key="17">
    <source>
        <dbReference type="ARBA" id="ARBA00023125"/>
    </source>
</evidence>
<keyword evidence="5" id="KW-0004">4Fe-4S</keyword>
<dbReference type="SUPFAM" id="SSF53098">
    <property type="entry name" value="Ribonuclease H-like"/>
    <property type="match status" value="1"/>
</dbReference>
<dbReference type="GO" id="GO:0003677">
    <property type="term" value="F:DNA binding"/>
    <property type="evidence" value="ECO:0007669"/>
    <property type="project" value="UniProtKB-KW"/>
</dbReference>
<evidence type="ECO:0000259" key="22">
    <source>
        <dbReference type="Pfam" id="PF00136"/>
    </source>
</evidence>
<evidence type="ECO:0000256" key="10">
    <source>
        <dbReference type="ARBA" id="ARBA00022771"/>
    </source>
</evidence>
<dbReference type="InterPro" id="IPR025687">
    <property type="entry name" value="Znf-C4pol"/>
</dbReference>
<keyword evidence="18" id="KW-0539">Nucleus</keyword>
<dbReference type="GO" id="GO:0008296">
    <property type="term" value="F:3'-5'-DNA exonuclease activity"/>
    <property type="evidence" value="ECO:0007669"/>
    <property type="project" value="TreeGrafter"/>
</dbReference>
<comment type="subcellular location">
    <subcellularLocation>
        <location evidence="2">Nucleus</location>
    </subcellularLocation>
</comment>
<feature type="compositionally biased region" description="Basic and acidic residues" evidence="21">
    <location>
        <begin position="340"/>
        <end position="367"/>
    </location>
</feature>
<evidence type="ECO:0000256" key="2">
    <source>
        <dbReference type="ARBA" id="ARBA00004123"/>
    </source>
</evidence>
<accession>A0AAV7Z4W1</accession>
<dbReference type="GO" id="GO:0008270">
    <property type="term" value="F:zinc ion binding"/>
    <property type="evidence" value="ECO:0007669"/>
    <property type="project" value="UniProtKB-KW"/>
</dbReference>
<dbReference type="Gene3D" id="3.90.1600.10">
    <property type="entry name" value="Palm domain of DNA polymerase"/>
    <property type="match status" value="2"/>
</dbReference>
<evidence type="ECO:0000256" key="15">
    <source>
        <dbReference type="ARBA" id="ARBA00023004"/>
    </source>
</evidence>
<evidence type="ECO:0000256" key="13">
    <source>
        <dbReference type="ARBA" id="ARBA00022839"/>
    </source>
</evidence>
<dbReference type="Gene3D" id="1.10.132.60">
    <property type="entry name" value="DNA polymerase family B, C-terminal domain"/>
    <property type="match status" value="1"/>
</dbReference>
<dbReference type="Proteomes" id="UP001146793">
    <property type="component" value="Unassembled WGS sequence"/>
</dbReference>
<dbReference type="InterPro" id="IPR050240">
    <property type="entry name" value="DNA_pol_type-B"/>
</dbReference>
<feature type="domain" description="C4-type zinc-finger of DNA polymerase delta" evidence="24">
    <location>
        <begin position="1398"/>
        <end position="1468"/>
    </location>
</feature>
<dbReference type="Pfam" id="PF03104">
    <property type="entry name" value="DNA_pol_B_exo1"/>
    <property type="match status" value="2"/>
</dbReference>